<gene>
    <name evidence="2" type="ORF">Tci_051082</name>
</gene>
<dbReference type="PANTHER" id="PTHR15503:SF45">
    <property type="entry name" value="RNA-DIRECTED DNA POLYMERASE HOMOLOG"/>
    <property type="match status" value="1"/>
</dbReference>
<dbReference type="AlphaFoldDB" id="A0A6L2N3I8"/>
<reference evidence="2" key="1">
    <citation type="journal article" date="2019" name="Sci. Rep.">
        <title>Draft genome of Tanacetum cinerariifolium, the natural source of mosquito coil.</title>
        <authorList>
            <person name="Yamashiro T."/>
            <person name="Shiraishi A."/>
            <person name="Satake H."/>
            <person name="Nakayama K."/>
        </authorList>
    </citation>
    <scope>NUCLEOTIDE SEQUENCE</scope>
</reference>
<accession>A0A6L2N3I8</accession>
<evidence type="ECO:0008006" key="3">
    <source>
        <dbReference type="Google" id="ProtNLM"/>
    </source>
</evidence>
<proteinExistence type="predicted"/>
<feature type="region of interest" description="Disordered" evidence="1">
    <location>
        <begin position="533"/>
        <end position="557"/>
    </location>
</feature>
<dbReference type="CDD" id="cd00303">
    <property type="entry name" value="retropepsin_like"/>
    <property type="match status" value="1"/>
</dbReference>
<feature type="region of interest" description="Disordered" evidence="1">
    <location>
        <begin position="368"/>
        <end position="412"/>
    </location>
</feature>
<feature type="compositionally biased region" description="Low complexity" evidence="1">
    <location>
        <begin position="138"/>
        <end position="149"/>
    </location>
</feature>
<feature type="region of interest" description="Disordered" evidence="1">
    <location>
        <begin position="124"/>
        <end position="152"/>
    </location>
</feature>
<evidence type="ECO:0000256" key="1">
    <source>
        <dbReference type="SAM" id="MobiDB-lite"/>
    </source>
</evidence>
<protein>
    <recommendedName>
        <fullName evidence="3">Reverse transcriptase domain-containing protein</fullName>
    </recommendedName>
</protein>
<dbReference type="Pfam" id="PF08284">
    <property type="entry name" value="RVP_2"/>
    <property type="match status" value="1"/>
</dbReference>
<dbReference type="PANTHER" id="PTHR15503">
    <property type="entry name" value="LDOC1 RELATED"/>
    <property type="match status" value="1"/>
</dbReference>
<organism evidence="2">
    <name type="scientific">Tanacetum cinerariifolium</name>
    <name type="common">Dalmatian daisy</name>
    <name type="synonym">Chrysanthemum cinerariifolium</name>
    <dbReference type="NCBI Taxonomy" id="118510"/>
    <lineage>
        <taxon>Eukaryota</taxon>
        <taxon>Viridiplantae</taxon>
        <taxon>Streptophyta</taxon>
        <taxon>Embryophyta</taxon>
        <taxon>Tracheophyta</taxon>
        <taxon>Spermatophyta</taxon>
        <taxon>Magnoliopsida</taxon>
        <taxon>eudicotyledons</taxon>
        <taxon>Gunneridae</taxon>
        <taxon>Pentapetalae</taxon>
        <taxon>asterids</taxon>
        <taxon>campanulids</taxon>
        <taxon>Asterales</taxon>
        <taxon>Asteraceae</taxon>
        <taxon>Asteroideae</taxon>
        <taxon>Anthemideae</taxon>
        <taxon>Anthemidinae</taxon>
        <taxon>Tanacetum</taxon>
    </lineage>
</organism>
<sequence>MEELKSARIAIKTSPEMLCVMLEFSSSKSSMFEQWKARHADEGRRVGALDIIIYLSQKASNQNDIESMVNAVKSINKEVGAAAVASPTVVLELDTYSSSEADPSESSPPPVYVGPMVSPFLCSDDSQSDTEIPKRHVSPTTSTSETPTTPILPAMPAIITPSSEFLLTPIVPHPRFVNDELFLSDSRRTFPLVDFTVLILVGHSASLSTMYPPTTFESSVGDSFFESSVRPSRKRCRSPAATDSVKEDIDLNVLKDIKADAIVVEVAVDKDVEAGIDAGIYMKVNVRIDIKDEVESSDKGTMVVGADMDDGIDIPDGMLMPDAVECLKQRQLEASQLIASGERVSLSDRIRSLEWENLKVRKDCDDTRRRLRSDGNNGNGGNRNGGNRNGGNGNGENGNGGNRNPNENNRGDRHVAKECTYQDFMKCQPLKFKGTKGDVGLTRWFEKMETVFHIGNFLEKYQVKFQELTMLCTKMVLEEEDQIERYFGGLLDNIKGNLMFGEPTRLQNAFRLANSLMDQKLKGYAVKNAKNKRRNKAGNKNGVGEARGKAHVLGGGDANPDSNVVKDEYGFVIRPSLVGLTSRSCEDRPVIRNKAGNKNGVGEARGKAHVLGGGDANPDSNVVKGTFLLNNHYAFVLFDSRVDRSFVSITFSTLLDITLDTLDISYDVKLADRRVSETNTVLRGCILGLLGHLLNIDVMSVELGSFDVIVGMDWLANHHAVIISDEKIM</sequence>
<dbReference type="InterPro" id="IPR032567">
    <property type="entry name" value="RTL1-rel"/>
</dbReference>
<feature type="compositionally biased region" description="Gly residues" evidence="1">
    <location>
        <begin position="377"/>
        <end position="401"/>
    </location>
</feature>
<comment type="caution">
    <text evidence="2">The sequence shown here is derived from an EMBL/GenBank/DDBJ whole genome shotgun (WGS) entry which is preliminary data.</text>
</comment>
<name>A0A6L2N3I8_TANCI</name>
<evidence type="ECO:0000313" key="2">
    <source>
        <dbReference type="EMBL" id="GEU79104.1"/>
    </source>
</evidence>
<dbReference type="InterPro" id="IPR021109">
    <property type="entry name" value="Peptidase_aspartic_dom_sf"/>
</dbReference>
<dbReference type="EMBL" id="BKCJ010007805">
    <property type="protein sequence ID" value="GEU79104.1"/>
    <property type="molecule type" value="Genomic_DNA"/>
</dbReference>
<dbReference type="Gene3D" id="2.40.70.10">
    <property type="entry name" value="Acid Proteases"/>
    <property type="match status" value="1"/>
</dbReference>